<gene>
    <name evidence="1" type="primary">gyrA_1</name>
    <name evidence="1" type="ORF">RS81_02645</name>
</gene>
<evidence type="ECO:0000313" key="1">
    <source>
        <dbReference type="EMBL" id="KJL38374.1"/>
    </source>
</evidence>
<dbReference type="PATRIC" id="fig|92835.4.peg.2681"/>
<evidence type="ECO:0000313" key="2">
    <source>
        <dbReference type="Proteomes" id="UP000033956"/>
    </source>
</evidence>
<dbReference type="EC" id="5.99.1.3" evidence="1"/>
<keyword evidence="1" id="KW-0413">Isomerase</keyword>
<reference evidence="1 2" key="1">
    <citation type="submission" date="2015-02" db="EMBL/GenBank/DDBJ databases">
        <title>Draft genome sequences of ten Microbacterium spp. with emphasis on heavy metal contaminated environments.</title>
        <authorList>
            <person name="Corretto E."/>
        </authorList>
    </citation>
    <scope>NUCLEOTIDE SEQUENCE [LARGE SCALE GENOMIC DNA]</scope>
    <source>
        <strain evidence="1 2">DSM 12510</strain>
    </source>
</reference>
<protein>
    <submittedName>
        <fullName evidence="1">DNA gyrase subunit A</fullName>
        <ecNumber evidence="1">5.99.1.3</ecNumber>
    </submittedName>
</protein>
<sequence length="96" mass="10720">MHERYVRGMDGRENALARRHIISAMLYAAEHQDELLRACATVEGDIASANAAIRKAFDVDVIQADAILTMQVRRFTPEAIQQLRVELSDVEAVLSP</sequence>
<dbReference type="AlphaFoldDB" id="A0A0M2GX96"/>
<dbReference type="Gene3D" id="1.10.268.10">
    <property type="entry name" value="Topoisomerase, domain 3"/>
    <property type="match status" value="1"/>
</dbReference>
<dbReference type="Proteomes" id="UP000033956">
    <property type="component" value="Unassembled WGS sequence"/>
</dbReference>
<dbReference type="GO" id="GO:0003677">
    <property type="term" value="F:DNA binding"/>
    <property type="evidence" value="ECO:0007669"/>
    <property type="project" value="InterPro"/>
</dbReference>
<dbReference type="GO" id="GO:0003918">
    <property type="term" value="F:DNA topoisomerase type II (double strand cut, ATP-hydrolyzing) activity"/>
    <property type="evidence" value="ECO:0007669"/>
    <property type="project" value="InterPro"/>
</dbReference>
<comment type="caution">
    <text evidence="1">The sequence shown here is derived from an EMBL/GenBank/DDBJ whole genome shotgun (WGS) entry which is preliminary data.</text>
</comment>
<dbReference type="EMBL" id="JYIZ01000055">
    <property type="protein sequence ID" value="KJL38374.1"/>
    <property type="molecule type" value="Genomic_DNA"/>
</dbReference>
<keyword evidence="2" id="KW-1185">Reference proteome</keyword>
<name>A0A0M2GX96_9MICO</name>
<dbReference type="InterPro" id="IPR013757">
    <property type="entry name" value="Topo_IIA_A_a_sf"/>
</dbReference>
<accession>A0A0M2GX96</accession>
<dbReference type="STRING" id="92835.RS81_02645"/>
<dbReference type="GO" id="GO:0005524">
    <property type="term" value="F:ATP binding"/>
    <property type="evidence" value="ECO:0007669"/>
    <property type="project" value="InterPro"/>
</dbReference>
<proteinExistence type="predicted"/>
<organism evidence="1 2">
    <name type="scientific">Microbacterium terrae</name>
    <dbReference type="NCBI Taxonomy" id="69369"/>
    <lineage>
        <taxon>Bacteria</taxon>
        <taxon>Bacillati</taxon>
        <taxon>Actinomycetota</taxon>
        <taxon>Actinomycetes</taxon>
        <taxon>Micrococcales</taxon>
        <taxon>Microbacteriaceae</taxon>
        <taxon>Microbacterium</taxon>
    </lineage>
</organism>